<reference evidence="1" key="1">
    <citation type="journal article" date="2015" name="Nature">
        <title>Complex archaea that bridge the gap between prokaryotes and eukaryotes.</title>
        <authorList>
            <person name="Spang A."/>
            <person name="Saw J.H."/>
            <person name="Jorgensen S.L."/>
            <person name="Zaremba-Niedzwiedzka K."/>
            <person name="Martijn J."/>
            <person name="Lind A.E."/>
            <person name="van Eijk R."/>
            <person name="Schleper C."/>
            <person name="Guy L."/>
            <person name="Ettema T.J."/>
        </authorList>
    </citation>
    <scope>NUCLEOTIDE SEQUENCE</scope>
</reference>
<dbReference type="AlphaFoldDB" id="A0A0F9FVS7"/>
<gene>
    <name evidence="1" type="ORF">LCGC14_2195320</name>
</gene>
<proteinExistence type="predicted"/>
<name>A0A0F9FVS7_9ZZZZ</name>
<evidence type="ECO:0000313" key="1">
    <source>
        <dbReference type="EMBL" id="KKL61440.1"/>
    </source>
</evidence>
<feature type="non-terminal residue" evidence="1">
    <location>
        <position position="1"/>
    </location>
</feature>
<accession>A0A0F9FVS7</accession>
<sequence>RRFRPRALADRDQVDRFFIRLLARRTGVLPIPDLARYGPGARKQVLEVLEF</sequence>
<organism evidence="1">
    <name type="scientific">marine sediment metagenome</name>
    <dbReference type="NCBI Taxonomy" id="412755"/>
    <lineage>
        <taxon>unclassified sequences</taxon>
        <taxon>metagenomes</taxon>
        <taxon>ecological metagenomes</taxon>
    </lineage>
</organism>
<dbReference type="EMBL" id="LAZR01028819">
    <property type="protein sequence ID" value="KKL61440.1"/>
    <property type="molecule type" value="Genomic_DNA"/>
</dbReference>
<protein>
    <submittedName>
        <fullName evidence="1">Uncharacterized protein</fullName>
    </submittedName>
</protein>
<comment type="caution">
    <text evidence="1">The sequence shown here is derived from an EMBL/GenBank/DDBJ whole genome shotgun (WGS) entry which is preliminary data.</text>
</comment>